<accession>A0A2Z5J6E8</accession>
<feature type="compositionally biased region" description="Basic residues" evidence="1">
    <location>
        <begin position="19"/>
        <end position="28"/>
    </location>
</feature>
<name>A0A2Z5J6E8_STRAR</name>
<dbReference type="Proteomes" id="UP000252698">
    <property type="component" value="Chromosome"/>
</dbReference>
<reference evidence="2 3" key="1">
    <citation type="journal article" date="2018" name="Front. Microbiol.">
        <title>Genome Sequencing of Streptomyces atratus SCSIOZH16 and Activation Production of Nocardamine via Metabolic Engineering.</title>
        <authorList>
            <person name="Li Y."/>
            <person name="Zhang C."/>
            <person name="Liu C."/>
            <person name="Ju J."/>
            <person name="Ma J."/>
        </authorList>
    </citation>
    <scope>NUCLEOTIDE SEQUENCE [LARGE SCALE GENOMIC DNA]</scope>
    <source>
        <strain evidence="2 3">SCSIO_ZH16</strain>
    </source>
</reference>
<evidence type="ECO:0000256" key="1">
    <source>
        <dbReference type="SAM" id="MobiDB-lite"/>
    </source>
</evidence>
<organism evidence="2 3">
    <name type="scientific">Streptomyces atratus</name>
    <dbReference type="NCBI Taxonomy" id="1893"/>
    <lineage>
        <taxon>Bacteria</taxon>
        <taxon>Bacillati</taxon>
        <taxon>Actinomycetota</taxon>
        <taxon>Actinomycetes</taxon>
        <taxon>Kitasatosporales</taxon>
        <taxon>Streptomycetaceae</taxon>
        <taxon>Streptomyces</taxon>
    </lineage>
</organism>
<feature type="region of interest" description="Disordered" evidence="1">
    <location>
        <begin position="1"/>
        <end position="33"/>
    </location>
</feature>
<gene>
    <name evidence="2" type="ORF">C5746_01545</name>
</gene>
<feature type="compositionally biased region" description="Basic and acidic residues" evidence="1">
    <location>
        <begin position="1"/>
        <end position="18"/>
    </location>
</feature>
<sequence length="88" mass="10345">MRHRRIEAVIPEKEDQAANRKKTGRRSGRPVSHDAELYRDRNTVERRINKIKVWRGLATRYDKTLESYLAGLHPRDAIISLRSLRPPT</sequence>
<dbReference type="AlphaFoldDB" id="A0A2Z5J6E8"/>
<dbReference type="KEGG" id="sata:C5746_01545"/>
<dbReference type="EMBL" id="CP027306">
    <property type="protein sequence ID" value="AXE75877.1"/>
    <property type="molecule type" value="Genomic_DNA"/>
</dbReference>
<evidence type="ECO:0000313" key="3">
    <source>
        <dbReference type="Proteomes" id="UP000252698"/>
    </source>
</evidence>
<evidence type="ECO:0000313" key="2">
    <source>
        <dbReference type="EMBL" id="AXE75877.1"/>
    </source>
</evidence>
<protein>
    <submittedName>
        <fullName evidence="2">Uncharacterized protein</fullName>
    </submittedName>
</protein>
<proteinExistence type="predicted"/>